<evidence type="ECO:0000256" key="5">
    <source>
        <dbReference type="ARBA" id="ARBA00022793"/>
    </source>
</evidence>
<comment type="catalytic activity">
    <reaction evidence="1">
        <text>1-(2-carboxyphenylamino)-1-deoxy-D-ribulose 5-phosphate + H(+) = (1S,2R)-1-C-(indol-3-yl)glycerol 3-phosphate + CO2 + H2O</text>
        <dbReference type="Rhea" id="RHEA:23476"/>
        <dbReference type="ChEBI" id="CHEBI:15377"/>
        <dbReference type="ChEBI" id="CHEBI:15378"/>
        <dbReference type="ChEBI" id="CHEBI:16526"/>
        <dbReference type="ChEBI" id="CHEBI:58613"/>
        <dbReference type="ChEBI" id="CHEBI:58866"/>
        <dbReference type="EC" id="4.1.1.48"/>
    </reaction>
</comment>
<dbReference type="EC" id="4.1.1.48" evidence="3"/>
<organism evidence="10 11">
    <name type="scientific">Segatella copri</name>
    <dbReference type="NCBI Taxonomy" id="165179"/>
    <lineage>
        <taxon>Bacteria</taxon>
        <taxon>Pseudomonadati</taxon>
        <taxon>Bacteroidota</taxon>
        <taxon>Bacteroidia</taxon>
        <taxon>Bacteroidales</taxon>
        <taxon>Prevotellaceae</taxon>
        <taxon>Segatella</taxon>
    </lineage>
</organism>
<dbReference type="EMBL" id="VZAD01000020">
    <property type="protein sequence ID" value="MQP10824.1"/>
    <property type="molecule type" value="Genomic_DNA"/>
</dbReference>
<dbReference type="AlphaFoldDB" id="A0A6A7W8Q0"/>
<keyword evidence="7" id="KW-0057">Aromatic amino acid biosynthesis</keyword>
<keyword evidence="5" id="KW-0210">Decarboxylase</keyword>
<dbReference type="CDD" id="cd00331">
    <property type="entry name" value="IGPS"/>
    <property type="match status" value="1"/>
</dbReference>
<proteinExistence type="predicted"/>
<gene>
    <name evidence="10" type="primary">trpC</name>
    <name evidence="10" type="ORF">F7D20_02350</name>
</gene>
<dbReference type="GO" id="GO:0004425">
    <property type="term" value="F:indole-3-glycerol-phosphate synthase activity"/>
    <property type="evidence" value="ECO:0007669"/>
    <property type="project" value="UniProtKB-EC"/>
</dbReference>
<feature type="domain" description="Indole-3-glycerol phosphate synthase" evidence="9">
    <location>
        <begin position="5"/>
        <end position="262"/>
    </location>
</feature>
<comment type="pathway">
    <text evidence="2">Amino-acid biosynthesis; L-tryptophan biosynthesis; L-tryptophan from chorismate: step 4/5.</text>
</comment>
<dbReference type="PROSITE" id="PS00614">
    <property type="entry name" value="IGPS"/>
    <property type="match status" value="1"/>
</dbReference>
<keyword evidence="8 10" id="KW-0456">Lyase</keyword>
<evidence type="ECO:0000256" key="4">
    <source>
        <dbReference type="ARBA" id="ARBA00022605"/>
    </source>
</evidence>
<dbReference type="RefSeq" id="WP_158462683.1">
    <property type="nucleotide sequence ID" value="NZ_VZAD01000020.1"/>
</dbReference>
<comment type="caution">
    <text evidence="10">The sequence shown here is derived from an EMBL/GenBank/DDBJ whole genome shotgun (WGS) entry which is preliminary data.</text>
</comment>
<sequence>MADILEEIVAHKRIEIEQRKRFISPRQMITLTDRKIKADEGLTPGGSMRDALMSSSTGIIAEFKRKSPSKGWIKEEGKASVIPLAYQQNGASALSILTDIDYFGGYDEYIQEARHVGVTLPILYKNFVVEEYQLLQARYCGASAVLLIAACLTKQECKDLLNMAHQLGLEVLLEMHNDQDFEYAELEPDMYGINNRNLGTFVTNVENSFRLAEQLPKDVCRVSESGISNPEVVRRLREEGGFRGFLMGEQFMKQADPGIALNEFIANL</sequence>
<keyword evidence="11" id="KW-1185">Reference proteome</keyword>
<evidence type="ECO:0000256" key="2">
    <source>
        <dbReference type="ARBA" id="ARBA00004696"/>
    </source>
</evidence>
<evidence type="ECO:0000313" key="11">
    <source>
        <dbReference type="Proteomes" id="UP000384372"/>
    </source>
</evidence>
<evidence type="ECO:0000256" key="6">
    <source>
        <dbReference type="ARBA" id="ARBA00022822"/>
    </source>
</evidence>
<protein>
    <recommendedName>
        <fullName evidence="3">indole-3-glycerol-phosphate synthase</fullName>
        <ecNumber evidence="3">4.1.1.48</ecNumber>
    </recommendedName>
</protein>
<evidence type="ECO:0000256" key="8">
    <source>
        <dbReference type="ARBA" id="ARBA00023239"/>
    </source>
</evidence>
<dbReference type="InterPro" id="IPR013785">
    <property type="entry name" value="Aldolase_TIM"/>
</dbReference>
<evidence type="ECO:0000259" key="9">
    <source>
        <dbReference type="Pfam" id="PF00218"/>
    </source>
</evidence>
<dbReference type="InterPro" id="IPR045186">
    <property type="entry name" value="Indole-3-glycerol_P_synth"/>
</dbReference>
<dbReference type="InterPro" id="IPR011060">
    <property type="entry name" value="RibuloseP-bd_barrel"/>
</dbReference>
<evidence type="ECO:0000256" key="1">
    <source>
        <dbReference type="ARBA" id="ARBA00001633"/>
    </source>
</evidence>
<dbReference type="Pfam" id="PF00218">
    <property type="entry name" value="IGPS"/>
    <property type="match status" value="1"/>
</dbReference>
<reference evidence="10 11" key="1">
    <citation type="submission" date="2019-09" db="EMBL/GenBank/DDBJ databases">
        <title>Distinct polysaccharide growth profiles of human intestinal Prevotella copri isolates.</title>
        <authorList>
            <person name="Fehlner-Peach H."/>
            <person name="Magnabosco C."/>
            <person name="Raghavan V."/>
            <person name="Scher J.U."/>
            <person name="Tett A."/>
            <person name="Cox L.M."/>
            <person name="Gottsegen C."/>
            <person name="Watters A."/>
            <person name="Wiltshire- Gordon J.D."/>
            <person name="Segata N."/>
            <person name="Bonneau R."/>
            <person name="Littman D.R."/>
        </authorList>
    </citation>
    <scope>NUCLEOTIDE SEQUENCE [LARGE SCALE GENOMIC DNA]</scope>
    <source>
        <strain evidence="11">iAQ1173</strain>
    </source>
</reference>
<dbReference type="InterPro" id="IPR013798">
    <property type="entry name" value="Indole-3-glycerol_P_synth_dom"/>
</dbReference>
<evidence type="ECO:0000256" key="3">
    <source>
        <dbReference type="ARBA" id="ARBA00012362"/>
    </source>
</evidence>
<dbReference type="SUPFAM" id="SSF51366">
    <property type="entry name" value="Ribulose-phoshate binding barrel"/>
    <property type="match status" value="1"/>
</dbReference>
<keyword evidence="6" id="KW-0822">Tryptophan biosynthesis</keyword>
<evidence type="ECO:0000313" key="10">
    <source>
        <dbReference type="EMBL" id="MQP10824.1"/>
    </source>
</evidence>
<dbReference type="UniPathway" id="UPA00035">
    <property type="reaction ID" value="UER00043"/>
</dbReference>
<dbReference type="InterPro" id="IPR001468">
    <property type="entry name" value="Indole-3-GlycerolPSynthase_CS"/>
</dbReference>
<keyword evidence="4" id="KW-0028">Amino-acid biosynthesis</keyword>
<dbReference type="GO" id="GO:0004640">
    <property type="term" value="F:phosphoribosylanthranilate isomerase activity"/>
    <property type="evidence" value="ECO:0007669"/>
    <property type="project" value="TreeGrafter"/>
</dbReference>
<dbReference type="GO" id="GO:0000162">
    <property type="term" value="P:L-tryptophan biosynthetic process"/>
    <property type="evidence" value="ECO:0007669"/>
    <property type="project" value="UniProtKB-UniPathway"/>
</dbReference>
<dbReference type="Proteomes" id="UP000384372">
    <property type="component" value="Unassembled WGS sequence"/>
</dbReference>
<dbReference type="NCBIfam" id="NF001377">
    <property type="entry name" value="PRK00278.2-4"/>
    <property type="match status" value="1"/>
</dbReference>
<dbReference type="PANTHER" id="PTHR22854:SF2">
    <property type="entry name" value="INDOLE-3-GLYCEROL-PHOSPHATE SYNTHASE"/>
    <property type="match status" value="1"/>
</dbReference>
<dbReference type="OrthoDB" id="9804217at2"/>
<evidence type="ECO:0000256" key="7">
    <source>
        <dbReference type="ARBA" id="ARBA00023141"/>
    </source>
</evidence>
<name>A0A6A7W8Q0_9BACT</name>
<dbReference type="PANTHER" id="PTHR22854">
    <property type="entry name" value="TRYPTOPHAN BIOSYNTHESIS PROTEIN"/>
    <property type="match status" value="1"/>
</dbReference>
<dbReference type="Gene3D" id="3.20.20.70">
    <property type="entry name" value="Aldolase class I"/>
    <property type="match status" value="1"/>
</dbReference>
<accession>A0A6A7W8Q0</accession>